<name>A0ABN8M087_9CNID</name>
<organism evidence="3 4">
    <name type="scientific">Porites evermanni</name>
    <dbReference type="NCBI Taxonomy" id="104178"/>
    <lineage>
        <taxon>Eukaryota</taxon>
        <taxon>Metazoa</taxon>
        <taxon>Cnidaria</taxon>
        <taxon>Anthozoa</taxon>
        <taxon>Hexacorallia</taxon>
        <taxon>Scleractinia</taxon>
        <taxon>Fungiina</taxon>
        <taxon>Poritidae</taxon>
        <taxon>Porites</taxon>
    </lineage>
</organism>
<sequence length="227" mass="25649">IASTVVVSHSHSPQELQNGYMLTRLVLEGGAMALRRVFDSIHPPTVLANRLNENYVILGSLFRRRILTKHQWELLFPLTGNPSSNSFDITLLFCLLRSISGLRPPMKGWSEMPSPLEHSLEADIVRIKIFRNQFLHGDLISGVDTPTFSTLSSELCEIYRRCDLPEDEIKRLRTNPFAETKEPKRTKNQEMQTEGPPAITDHAFGDTCGELASMSTHFLVKEGKCDK</sequence>
<proteinExistence type="predicted"/>
<feature type="domain" description="DZIP3-like HEPN" evidence="2">
    <location>
        <begin position="46"/>
        <end position="181"/>
    </location>
</feature>
<protein>
    <recommendedName>
        <fullName evidence="2">DZIP3-like HEPN domain-containing protein</fullName>
    </recommendedName>
</protein>
<dbReference type="InterPro" id="IPR041249">
    <property type="entry name" value="HEPN_DZIP3"/>
</dbReference>
<evidence type="ECO:0000313" key="3">
    <source>
        <dbReference type="EMBL" id="CAH3022983.1"/>
    </source>
</evidence>
<keyword evidence="4" id="KW-1185">Reference proteome</keyword>
<feature type="region of interest" description="Disordered" evidence="1">
    <location>
        <begin position="173"/>
        <end position="197"/>
    </location>
</feature>
<evidence type="ECO:0000313" key="4">
    <source>
        <dbReference type="Proteomes" id="UP001159427"/>
    </source>
</evidence>
<dbReference type="Pfam" id="PF18738">
    <property type="entry name" value="HEPN_DZIP3"/>
    <property type="match status" value="1"/>
</dbReference>
<reference evidence="3 4" key="1">
    <citation type="submission" date="2022-05" db="EMBL/GenBank/DDBJ databases">
        <authorList>
            <consortium name="Genoscope - CEA"/>
            <person name="William W."/>
        </authorList>
    </citation>
    <scope>NUCLEOTIDE SEQUENCE [LARGE SCALE GENOMIC DNA]</scope>
</reference>
<comment type="caution">
    <text evidence="3">The sequence shown here is derived from an EMBL/GenBank/DDBJ whole genome shotgun (WGS) entry which is preliminary data.</text>
</comment>
<evidence type="ECO:0000256" key="1">
    <source>
        <dbReference type="SAM" id="MobiDB-lite"/>
    </source>
</evidence>
<gene>
    <name evidence="3" type="ORF">PEVE_00017671</name>
</gene>
<dbReference type="Proteomes" id="UP001159427">
    <property type="component" value="Unassembled WGS sequence"/>
</dbReference>
<feature type="non-terminal residue" evidence="3">
    <location>
        <position position="1"/>
    </location>
</feature>
<accession>A0ABN8M087</accession>
<feature type="compositionally biased region" description="Basic and acidic residues" evidence="1">
    <location>
        <begin position="179"/>
        <end position="188"/>
    </location>
</feature>
<dbReference type="EMBL" id="CALNXI010000242">
    <property type="protein sequence ID" value="CAH3022983.1"/>
    <property type="molecule type" value="Genomic_DNA"/>
</dbReference>
<evidence type="ECO:0000259" key="2">
    <source>
        <dbReference type="Pfam" id="PF18738"/>
    </source>
</evidence>